<keyword evidence="1" id="KW-1133">Transmembrane helix</keyword>
<feature type="transmembrane region" description="Helical" evidence="1">
    <location>
        <begin position="58"/>
        <end position="79"/>
    </location>
</feature>
<keyword evidence="1" id="KW-0812">Transmembrane</keyword>
<keyword evidence="3" id="KW-1185">Reference proteome</keyword>
<accession>A0A8T4H0Z8</accession>
<comment type="caution">
    <text evidence="2">The sequence shown here is derived from an EMBL/GenBank/DDBJ whole genome shotgun (WGS) entry which is preliminary data.</text>
</comment>
<sequence>MTLAADGSRLTSVREGRYADAVTALAWLVGAATTVAHPAGLAVAGLLLGIVAPSPARALASAASFGIVVAAAITTWVAVVGTWPVSVGMWAASAGLRPVTSIVADPLLAVVLALLVPPTVATPIRALA</sequence>
<evidence type="ECO:0000256" key="1">
    <source>
        <dbReference type="SAM" id="Phobius"/>
    </source>
</evidence>
<evidence type="ECO:0000313" key="3">
    <source>
        <dbReference type="Proteomes" id="UP000823736"/>
    </source>
</evidence>
<feature type="transmembrane region" description="Helical" evidence="1">
    <location>
        <begin position="24"/>
        <end position="51"/>
    </location>
</feature>
<name>A0A8T4H0Z8_9EURY</name>
<organism evidence="2 3">
    <name type="scientific">Halolamina salifodinae</name>
    <dbReference type="NCBI Taxonomy" id="1202767"/>
    <lineage>
        <taxon>Archaea</taxon>
        <taxon>Methanobacteriati</taxon>
        <taxon>Methanobacteriota</taxon>
        <taxon>Stenosarchaea group</taxon>
        <taxon>Halobacteria</taxon>
        <taxon>Halobacteriales</taxon>
        <taxon>Haloferacaceae</taxon>
    </lineage>
</organism>
<evidence type="ECO:0000313" key="2">
    <source>
        <dbReference type="EMBL" id="MBP1987464.1"/>
    </source>
</evidence>
<dbReference type="EMBL" id="JAGGLC010000004">
    <property type="protein sequence ID" value="MBP1987464.1"/>
    <property type="molecule type" value="Genomic_DNA"/>
</dbReference>
<dbReference type="RefSeq" id="WP_209491734.1">
    <property type="nucleotide sequence ID" value="NZ_JAGGLC010000004.1"/>
</dbReference>
<dbReference type="AlphaFoldDB" id="A0A8T4H0Z8"/>
<dbReference type="Proteomes" id="UP000823736">
    <property type="component" value="Unassembled WGS sequence"/>
</dbReference>
<gene>
    <name evidence="2" type="ORF">J2753_001965</name>
</gene>
<feature type="transmembrane region" description="Helical" evidence="1">
    <location>
        <begin position="99"/>
        <end position="116"/>
    </location>
</feature>
<keyword evidence="1" id="KW-0472">Membrane</keyword>
<protein>
    <submittedName>
        <fullName evidence="2">Uncharacterized protein</fullName>
    </submittedName>
</protein>
<reference evidence="2" key="1">
    <citation type="submission" date="2021-03" db="EMBL/GenBank/DDBJ databases">
        <title>Genomic Encyclopedia of Type Strains, Phase IV (KMG-IV): sequencing the most valuable type-strain genomes for metagenomic binning, comparative biology and taxonomic classification.</title>
        <authorList>
            <person name="Goeker M."/>
        </authorList>
    </citation>
    <scope>NUCLEOTIDE SEQUENCE</scope>
    <source>
        <strain evidence="2">DSM 26232</strain>
    </source>
</reference>
<proteinExistence type="predicted"/>